<name>I1RVE3_GIBZE</name>
<evidence type="ECO:0000313" key="3">
    <source>
        <dbReference type="EnsemblFungi" id="CEF76496"/>
    </source>
</evidence>
<organism evidence="2 4">
    <name type="scientific">Gibberella zeae (strain ATCC MYA-4620 / CBS 123657 / FGSC 9075 / NRRL 31084 / PH-1)</name>
    <name type="common">Wheat head blight fungus</name>
    <name type="synonym">Fusarium graminearum</name>
    <dbReference type="NCBI Taxonomy" id="229533"/>
    <lineage>
        <taxon>Eukaryota</taxon>
        <taxon>Fungi</taxon>
        <taxon>Dikarya</taxon>
        <taxon>Ascomycota</taxon>
        <taxon>Pezizomycotina</taxon>
        <taxon>Sordariomycetes</taxon>
        <taxon>Hypocreomycetidae</taxon>
        <taxon>Hypocreales</taxon>
        <taxon>Nectriaceae</taxon>
        <taxon>Fusarium</taxon>
    </lineage>
</organism>
<dbReference type="InParanoid" id="I1RVE3"/>
<dbReference type="Proteomes" id="UP000070720">
    <property type="component" value="Chromosome 2"/>
</dbReference>
<reference evidence="3 4" key="2">
    <citation type="journal article" date="2010" name="Nature">
        <title>Comparative genomics reveals mobile pathogenicity chromosomes in Fusarium.</title>
        <authorList>
            <person name="Ma L.J."/>
            <person name="van der Does H.C."/>
            <person name="Borkovich K.A."/>
            <person name="Coleman J.J."/>
            <person name="Daboussi M.J."/>
            <person name="Di Pietro A."/>
            <person name="Dufresne M."/>
            <person name="Freitag M."/>
            <person name="Grabherr M."/>
            <person name="Henrissat B."/>
            <person name="Houterman P.M."/>
            <person name="Kang S."/>
            <person name="Shim W.B."/>
            <person name="Woloshuk C."/>
            <person name="Xie X."/>
            <person name="Xu J.R."/>
            <person name="Antoniw J."/>
            <person name="Baker S.E."/>
            <person name="Bluhm B.H."/>
            <person name="Breakspear A."/>
            <person name="Brown D.W."/>
            <person name="Butchko R.A."/>
            <person name="Chapman S."/>
            <person name="Coulson R."/>
            <person name="Coutinho P.M."/>
            <person name="Danchin E.G."/>
            <person name="Diener A."/>
            <person name="Gale L.R."/>
            <person name="Gardiner D.M."/>
            <person name="Goff S."/>
            <person name="Hammond-Kosack K.E."/>
            <person name="Hilburn K."/>
            <person name="Hua-Van A."/>
            <person name="Jonkers W."/>
            <person name="Kazan K."/>
            <person name="Kodira C.D."/>
            <person name="Koehrsen M."/>
            <person name="Kumar L."/>
            <person name="Lee Y.H."/>
            <person name="Li L."/>
            <person name="Manners J.M."/>
            <person name="Miranda-Saavedra D."/>
            <person name="Mukherjee M."/>
            <person name="Park G."/>
            <person name="Park J."/>
            <person name="Park S.Y."/>
            <person name="Proctor R.H."/>
            <person name="Regev A."/>
            <person name="Ruiz-Roldan M.C."/>
            <person name="Sain D."/>
            <person name="Sakthikumar S."/>
            <person name="Sykes S."/>
            <person name="Schwartz D.C."/>
            <person name="Turgeon B.G."/>
            <person name="Wapinski I."/>
            <person name="Yoder O."/>
            <person name="Young S."/>
            <person name="Zeng Q."/>
            <person name="Zhou S."/>
            <person name="Galagan J."/>
            <person name="Cuomo C.A."/>
            <person name="Kistler H.C."/>
            <person name="Rep M."/>
        </authorList>
    </citation>
    <scope>GENOME REANNOTATION</scope>
    <source>
        <strain evidence="4">ATCC MYA-4620 / CBS 123657 / FGSC 9075 / NRRL 31084 / PH-1</strain>
        <strain evidence="3">PH-1 / ATCC MYA-4620 / FGSC 9075 / NRRL 31084</strain>
    </source>
</reference>
<accession>A0A098DEY6</accession>
<dbReference type="RefSeq" id="XP_011320593.1">
    <property type="nucleotide sequence ID" value="XM_011322291.1"/>
</dbReference>
<evidence type="ECO:0000256" key="1">
    <source>
        <dbReference type="SAM" id="MobiDB-lite"/>
    </source>
</evidence>
<proteinExistence type="predicted"/>
<reference evidence="2 4" key="3">
    <citation type="journal article" date="2015" name="BMC Genomics">
        <title>The completed genome sequence of the pathogenic ascomycete fungus Fusarium graminearum.</title>
        <authorList>
            <person name="King R."/>
            <person name="Urban M."/>
            <person name="Hammond-Kosack M.C."/>
            <person name="Hassani-Pak K."/>
            <person name="Hammond-Kosack K.E."/>
        </authorList>
    </citation>
    <scope>NUCLEOTIDE SEQUENCE [LARGE SCALE GENOMIC DNA]</scope>
    <source>
        <strain evidence="4">ATCC MYA-4620 / CBS 123657 / FGSC 9075 / NRRL 31084 / PH-1</strain>
        <strain evidence="2">PH-1</strain>
    </source>
</reference>
<dbReference type="eggNOG" id="ENOG502SEUF">
    <property type="taxonomic scope" value="Eukaryota"/>
</dbReference>
<gene>
    <name evidence="3" type="primary">FG08214.1</name>
    <name evidence="2" type="ORF">FGRAMPH1_01T09387</name>
</gene>
<feature type="compositionally biased region" description="Pro residues" evidence="1">
    <location>
        <begin position="1"/>
        <end position="13"/>
    </location>
</feature>
<feature type="region of interest" description="Disordered" evidence="1">
    <location>
        <begin position="1"/>
        <end position="32"/>
    </location>
</feature>
<evidence type="ECO:0000313" key="4">
    <source>
        <dbReference type="Proteomes" id="UP000070720"/>
    </source>
</evidence>
<dbReference type="EnsemblFungi" id="CEF76496">
    <property type="protein sequence ID" value="CEF76496"/>
    <property type="gene ID" value="FGRRES_08214"/>
</dbReference>
<dbReference type="VEuPathDB" id="FungiDB:FGRAMPH1_01G09387"/>
<accession>I1RVE3</accession>
<dbReference type="EMBL" id="HG970333">
    <property type="protein sequence ID" value="CEF76496.1"/>
    <property type="molecule type" value="Genomic_DNA"/>
</dbReference>
<dbReference type="InterPro" id="IPR046670">
    <property type="entry name" value="DUF6540"/>
</dbReference>
<dbReference type="KEGG" id="fgr:FGSG_08214"/>
<dbReference type="OrthoDB" id="2999773at2759"/>
<evidence type="ECO:0000313" key="2">
    <source>
        <dbReference type="EMBL" id="CEF76496.1"/>
    </source>
</evidence>
<dbReference type="HOGENOM" id="CLU_099931_1_0_1"/>
<keyword evidence="4" id="KW-1185">Reference proteome</keyword>
<dbReference type="Pfam" id="PF20174">
    <property type="entry name" value="DUF6540"/>
    <property type="match status" value="1"/>
</dbReference>
<sequence>MPPVPPPLPPAPSPGDAHPPLQPVPPPAVSNSGPPSALLLHLAIHSGGSFKNHWGYFIQSKHNSSVGTIVHVVGDVKNGFEFEIKRNHDFDTTSPAPLHIIPLQWMDGKYFNEAMLNNGVQELDHKPVCDFEKSVYKIKPPKGSLNSATSDAPRARVDRKDCQTWILQSADQLVADGIMHPDIAAYLEAIKQ</sequence>
<reference evidence="3" key="4">
    <citation type="submission" date="2017-01" db="UniProtKB">
        <authorList>
            <consortium name="EnsemblFungi"/>
        </authorList>
    </citation>
    <scope>IDENTIFICATION</scope>
    <source>
        <strain evidence="3">PH-1 / ATCC MYA-4620 / FGSC 9075 / NRRL 31084</strain>
    </source>
</reference>
<reference evidence="3 4" key="1">
    <citation type="journal article" date="2007" name="Science">
        <title>The Fusarium graminearum genome reveals a link between localized polymorphism and pathogen specialization.</title>
        <authorList>
            <person name="Cuomo C.A."/>
            <person name="Gueldener U."/>
            <person name="Xu J.-R."/>
            <person name="Trail F."/>
            <person name="Turgeon B.G."/>
            <person name="Di Pietro A."/>
            <person name="Walton J.D."/>
            <person name="Ma L.-J."/>
            <person name="Baker S.E."/>
            <person name="Rep M."/>
            <person name="Adam G."/>
            <person name="Antoniw J."/>
            <person name="Baldwin T."/>
            <person name="Calvo S.E."/>
            <person name="Chang Y.-L."/>
            <person name="DeCaprio D."/>
            <person name="Gale L.R."/>
            <person name="Gnerre S."/>
            <person name="Goswami R.S."/>
            <person name="Hammond-Kosack K."/>
            <person name="Harris L.J."/>
            <person name="Hilburn K."/>
            <person name="Kennell J.C."/>
            <person name="Kroken S."/>
            <person name="Magnuson J.K."/>
            <person name="Mannhaupt G."/>
            <person name="Mauceli E.W."/>
            <person name="Mewes H.-W."/>
            <person name="Mitterbauer R."/>
            <person name="Muehlbauer G."/>
            <person name="Muensterkoetter M."/>
            <person name="Nelson D."/>
            <person name="O'Donnell K."/>
            <person name="Ouellet T."/>
            <person name="Qi W."/>
            <person name="Quesneville H."/>
            <person name="Roncero M.I.G."/>
            <person name="Seong K.-Y."/>
            <person name="Tetko I.V."/>
            <person name="Urban M."/>
            <person name="Waalwijk C."/>
            <person name="Ward T.J."/>
            <person name="Yao J."/>
            <person name="Birren B.W."/>
            <person name="Kistler H.C."/>
        </authorList>
    </citation>
    <scope>NUCLEOTIDE SEQUENCE [LARGE SCALE GENOMIC DNA]</scope>
    <source>
        <strain evidence="4">ATCC MYA-4620 / CBS 123657 / FGSC 9075 / NRRL 31084 / PH-1</strain>
        <strain evidence="3">PH-1 / ATCC MYA-4620 / FGSC 9075 / NRRL 31084</strain>
    </source>
</reference>
<dbReference type="AlphaFoldDB" id="I1RVE3"/>
<protein>
    <submittedName>
        <fullName evidence="2">Chromosome 2, complete genome</fullName>
    </submittedName>
</protein>